<feature type="transmembrane region" description="Helical" evidence="1">
    <location>
        <begin position="340"/>
        <end position="360"/>
    </location>
</feature>
<feature type="transmembrane region" description="Helical" evidence="1">
    <location>
        <begin position="392"/>
        <end position="409"/>
    </location>
</feature>
<feature type="transmembrane region" description="Helical" evidence="1">
    <location>
        <begin position="92"/>
        <end position="116"/>
    </location>
</feature>
<feature type="transmembrane region" description="Helical" evidence="1">
    <location>
        <begin position="367"/>
        <end position="386"/>
    </location>
</feature>
<dbReference type="STRING" id="1120995.SAMN02745245_00492"/>
<feature type="transmembrane region" description="Helical" evidence="1">
    <location>
        <begin position="270"/>
        <end position="289"/>
    </location>
</feature>
<feature type="transmembrane region" description="Helical" evidence="1">
    <location>
        <begin position="244"/>
        <end position="264"/>
    </location>
</feature>
<dbReference type="AlphaFoldDB" id="A0A1M5PV00"/>
<evidence type="ECO:0000256" key="1">
    <source>
        <dbReference type="SAM" id="Phobius"/>
    </source>
</evidence>
<feature type="transmembrane region" description="Helical" evidence="1">
    <location>
        <begin position="314"/>
        <end position="334"/>
    </location>
</feature>
<feature type="transmembrane region" description="Helical" evidence="1">
    <location>
        <begin position="21"/>
        <end position="38"/>
    </location>
</feature>
<sequence>MKNFKKLLIANHITARGMFKGIFITYLSFIFFAFLTNYRTFGSDIGKMAFITQISAYFIIASIVALVYIPLVEPNKKLLLSYPLDSLKLYPFSLLIYKTFIFLSFYLVYLIIAFIFKDKLFFNFYIWILNILLFTTIYQISKSGKYPKILTSILIGLLLSNVFLGTNIFNIYSIFFTENTTYLTASLIIFVGLLVYLFIVSLKFNSKNKAVKSKRHKLDKKVKYEKDTNFNFLLKLKSWSSINYSNVLMFAIYLFILIDVIIKSTSTSEIVFKTLMLVPICIISIYDLFDVHEMFIGVPINLIKFHIFERSIKFVIYAVSSLFIVLIANFVFPIFNAGNINIYISAIAFGLITYSIYELLNIISKNAVFIFCLTISILSNMLFQHLSLKVTIFFAIVSIIMMIVSFNGTKKFVETGTSILPPVKNM</sequence>
<reference evidence="2 3" key="1">
    <citation type="submission" date="2016-11" db="EMBL/GenBank/DDBJ databases">
        <authorList>
            <person name="Jaros S."/>
            <person name="Januszkiewicz K."/>
            <person name="Wedrychowicz H."/>
        </authorList>
    </citation>
    <scope>NUCLEOTIDE SEQUENCE [LARGE SCALE GENOMIC DNA]</scope>
    <source>
        <strain evidence="2 3">DSM 21120</strain>
    </source>
</reference>
<keyword evidence="1" id="KW-1133">Transmembrane helix</keyword>
<accession>A0A1M5PV00</accession>
<feature type="transmembrane region" description="Helical" evidence="1">
    <location>
        <begin position="153"/>
        <end position="176"/>
    </location>
</feature>
<feature type="transmembrane region" description="Helical" evidence="1">
    <location>
        <begin position="182"/>
        <end position="204"/>
    </location>
</feature>
<dbReference type="OrthoDB" id="9833608at2"/>
<evidence type="ECO:0000313" key="3">
    <source>
        <dbReference type="Proteomes" id="UP000184032"/>
    </source>
</evidence>
<dbReference type="EMBL" id="FQXI01000001">
    <property type="protein sequence ID" value="SHH05847.1"/>
    <property type="molecule type" value="Genomic_DNA"/>
</dbReference>
<protein>
    <submittedName>
        <fullName evidence="2">Uncharacterized protein</fullName>
    </submittedName>
</protein>
<keyword evidence="3" id="KW-1185">Reference proteome</keyword>
<keyword evidence="1" id="KW-0472">Membrane</keyword>
<organism evidence="2 3">
    <name type="scientific">Anaerosphaera aminiphila DSM 21120</name>
    <dbReference type="NCBI Taxonomy" id="1120995"/>
    <lineage>
        <taxon>Bacteria</taxon>
        <taxon>Bacillati</taxon>
        <taxon>Bacillota</taxon>
        <taxon>Tissierellia</taxon>
        <taxon>Tissierellales</taxon>
        <taxon>Peptoniphilaceae</taxon>
        <taxon>Anaerosphaera</taxon>
    </lineage>
</organism>
<proteinExistence type="predicted"/>
<evidence type="ECO:0000313" key="2">
    <source>
        <dbReference type="EMBL" id="SHH05847.1"/>
    </source>
</evidence>
<gene>
    <name evidence="2" type="ORF">SAMN02745245_00492</name>
</gene>
<name>A0A1M5PV00_9FIRM</name>
<feature type="transmembrane region" description="Helical" evidence="1">
    <location>
        <begin position="50"/>
        <end position="71"/>
    </location>
</feature>
<feature type="transmembrane region" description="Helical" evidence="1">
    <location>
        <begin position="122"/>
        <end position="141"/>
    </location>
</feature>
<dbReference type="RefSeq" id="WP_073183359.1">
    <property type="nucleotide sequence ID" value="NZ_FQXI01000001.1"/>
</dbReference>
<keyword evidence="1" id="KW-0812">Transmembrane</keyword>
<dbReference type="Proteomes" id="UP000184032">
    <property type="component" value="Unassembled WGS sequence"/>
</dbReference>